<organism evidence="1 2">
    <name type="scientific">Anaerobutyricum hallii</name>
    <dbReference type="NCBI Taxonomy" id="39488"/>
    <lineage>
        <taxon>Bacteria</taxon>
        <taxon>Bacillati</taxon>
        <taxon>Bacillota</taxon>
        <taxon>Clostridia</taxon>
        <taxon>Lachnospirales</taxon>
        <taxon>Lachnospiraceae</taxon>
        <taxon>Anaerobutyricum</taxon>
    </lineage>
</organism>
<dbReference type="AlphaFoldDB" id="A0A413PWM0"/>
<protein>
    <submittedName>
        <fullName evidence="1">Uncharacterized protein</fullName>
    </submittedName>
</protein>
<reference evidence="1 2" key="1">
    <citation type="submission" date="2018-08" db="EMBL/GenBank/DDBJ databases">
        <title>A genome reference for cultivated species of the human gut microbiota.</title>
        <authorList>
            <person name="Zou Y."/>
            <person name="Xue W."/>
            <person name="Luo G."/>
        </authorList>
    </citation>
    <scope>NUCLEOTIDE SEQUENCE [LARGE SCALE GENOMIC DNA]</scope>
    <source>
        <strain evidence="1 2">AM48-23BH</strain>
    </source>
</reference>
<evidence type="ECO:0000313" key="2">
    <source>
        <dbReference type="Proteomes" id="UP000286561"/>
    </source>
</evidence>
<sequence>MFLSNDFYPKVPHIKSWHSVWKLQISVIFKQVISKEVKQQYTVISYADNNVRVVETTIKKGSVEKAHKQINRIEVVLNQYIAKGAIRWQWESRPISNM</sequence>
<proteinExistence type="predicted"/>
<name>A0A413PWM0_9FIRM</name>
<dbReference type="Proteomes" id="UP000286561">
    <property type="component" value="Unassembled WGS sequence"/>
</dbReference>
<dbReference type="EMBL" id="QSEP01000064">
    <property type="protein sequence ID" value="RGZ81617.1"/>
    <property type="molecule type" value="Genomic_DNA"/>
</dbReference>
<evidence type="ECO:0000313" key="1">
    <source>
        <dbReference type="EMBL" id="RGZ81617.1"/>
    </source>
</evidence>
<gene>
    <name evidence="1" type="ORF">DW972_10015</name>
</gene>
<accession>A0A413PWM0</accession>
<comment type="caution">
    <text evidence="1">The sequence shown here is derived from an EMBL/GenBank/DDBJ whole genome shotgun (WGS) entry which is preliminary data.</text>
</comment>